<proteinExistence type="predicted"/>
<feature type="compositionally biased region" description="Pro residues" evidence="1">
    <location>
        <begin position="156"/>
        <end position="165"/>
    </location>
</feature>
<accession>A0ABW7PQ50</accession>
<reference evidence="2 3" key="1">
    <citation type="submission" date="2024-03" db="EMBL/GenBank/DDBJ databases">
        <title>Whole genome sequencing of Streptomyces racemochromogenes, to identify antimicrobial biosynthetic gene clusters.</title>
        <authorList>
            <person name="Suryawanshi P."/>
            <person name="Krishnaraj P.U."/>
            <person name="Arun Y.P."/>
            <person name="Suryawanshi M.P."/>
            <person name="Rakshit O."/>
        </authorList>
    </citation>
    <scope>NUCLEOTIDE SEQUENCE [LARGE SCALE GENOMIC DNA]</scope>
    <source>
        <strain evidence="2 3">AUDT626</strain>
    </source>
</reference>
<feature type="compositionally biased region" description="Pro residues" evidence="1">
    <location>
        <begin position="66"/>
        <end position="80"/>
    </location>
</feature>
<dbReference type="EMBL" id="JBBDHD010000187">
    <property type="protein sequence ID" value="MFH7600151.1"/>
    <property type="molecule type" value="Genomic_DNA"/>
</dbReference>
<feature type="compositionally biased region" description="Low complexity" evidence="1">
    <location>
        <begin position="55"/>
        <end position="65"/>
    </location>
</feature>
<dbReference type="Proteomes" id="UP001610631">
    <property type="component" value="Unassembled WGS sequence"/>
</dbReference>
<evidence type="ECO:0000313" key="3">
    <source>
        <dbReference type="Proteomes" id="UP001610631"/>
    </source>
</evidence>
<sequence>MSAERCPECGAVGADCACARGVGFNPLRIRPYMAAAEADGTVAATPPQPVLGAVAQPGTTTATPFPTFPPNPPQPAPGDPGAPTTAIPHLPPDPTAWPAGAAETAGAPTAVVPSVPGGSHPTAWSHGHADAPTAMIQPLAGSGNGGPGGVDAPTTVIPPVPPAPAPGAWQGPADEAPTAMIPPVLDGPTGPTAPPAAGTDAPTAAFPPVAAPPHTPGSAIPGPPASDRTMRLRAVPPQGPGPRGARAPGDLAGGRRG</sequence>
<organism evidence="2 3">
    <name type="scientific">Streptomyces racemochromogenes</name>
    <dbReference type="NCBI Taxonomy" id="67353"/>
    <lineage>
        <taxon>Bacteria</taxon>
        <taxon>Bacillati</taxon>
        <taxon>Actinomycetota</taxon>
        <taxon>Actinomycetes</taxon>
        <taxon>Kitasatosporales</taxon>
        <taxon>Streptomycetaceae</taxon>
        <taxon>Streptomyces</taxon>
    </lineage>
</organism>
<dbReference type="RefSeq" id="WP_395513754.1">
    <property type="nucleotide sequence ID" value="NZ_JBBDHD010000187.1"/>
</dbReference>
<evidence type="ECO:0000313" key="2">
    <source>
        <dbReference type="EMBL" id="MFH7600151.1"/>
    </source>
</evidence>
<feature type="compositionally biased region" description="Low complexity" evidence="1">
    <location>
        <begin position="96"/>
        <end position="110"/>
    </location>
</feature>
<comment type="caution">
    <text evidence="2">The sequence shown here is derived from an EMBL/GenBank/DDBJ whole genome shotgun (WGS) entry which is preliminary data.</text>
</comment>
<name>A0ABW7PQ50_9ACTN</name>
<protein>
    <submittedName>
        <fullName evidence="2">Uncharacterized protein</fullName>
    </submittedName>
</protein>
<feature type="compositionally biased region" description="Low complexity" evidence="1">
    <location>
        <begin position="187"/>
        <end position="208"/>
    </location>
</feature>
<feature type="region of interest" description="Disordered" evidence="1">
    <location>
        <begin position="47"/>
        <end position="257"/>
    </location>
</feature>
<gene>
    <name evidence="2" type="ORF">WDV06_34395</name>
</gene>
<evidence type="ECO:0000256" key="1">
    <source>
        <dbReference type="SAM" id="MobiDB-lite"/>
    </source>
</evidence>
<keyword evidence="3" id="KW-1185">Reference proteome</keyword>